<evidence type="ECO:0000256" key="4">
    <source>
        <dbReference type="ARBA" id="ARBA00023315"/>
    </source>
</evidence>
<dbReference type="NCBIfam" id="TIGR00530">
    <property type="entry name" value="AGP_acyltrn"/>
    <property type="match status" value="1"/>
</dbReference>
<keyword evidence="6" id="KW-1133">Transmembrane helix</keyword>
<keyword evidence="5" id="KW-0443">Lipid metabolism</keyword>
<evidence type="ECO:0000256" key="5">
    <source>
        <dbReference type="RuleBase" id="RU361267"/>
    </source>
</evidence>
<dbReference type="GO" id="GO:0006654">
    <property type="term" value="P:phosphatidic acid biosynthetic process"/>
    <property type="evidence" value="ECO:0007669"/>
    <property type="project" value="TreeGrafter"/>
</dbReference>
<feature type="transmembrane region" description="Helical" evidence="6">
    <location>
        <begin position="15"/>
        <end position="35"/>
    </location>
</feature>
<dbReference type="SMART" id="SM00563">
    <property type="entry name" value="PlsC"/>
    <property type="match status" value="1"/>
</dbReference>
<dbReference type="PANTHER" id="PTHR10434:SF11">
    <property type="entry name" value="1-ACYL-SN-GLYCEROL-3-PHOSPHATE ACYLTRANSFERASE"/>
    <property type="match status" value="1"/>
</dbReference>
<dbReference type="GO" id="GO:0003841">
    <property type="term" value="F:1-acylglycerol-3-phosphate O-acyltransferase activity"/>
    <property type="evidence" value="ECO:0007669"/>
    <property type="project" value="UniProtKB-UniRule"/>
</dbReference>
<evidence type="ECO:0000256" key="3">
    <source>
        <dbReference type="ARBA" id="ARBA00022679"/>
    </source>
</evidence>
<evidence type="ECO:0000256" key="2">
    <source>
        <dbReference type="ARBA" id="ARBA00008655"/>
    </source>
</evidence>
<dbReference type="WBParaSite" id="MCU_010479-RB">
    <property type="protein sequence ID" value="MCU_010479-RB"/>
    <property type="gene ID" value="MCU_010479"/>
</dbReference>
<keyword evidence="6" id="KW-0812">Transmembrane</keyword>
<name>A0A5K3FTP3_MESCO</name>
<feature type="domain" description="Phospholipid/glycerol acyltransferase" evidence="7">
    <location>
        <begin position="79"/>
        <end position="195"/>
    </location>
</feature>
<keyword evidence="5" id="KW-0444">Lipid biosynthesis</keyword>
<reference evidence="8" key="1">
    <citation type="submission" date="2019-11" db="UniProtKB">
        <authorList>
            <consortium name="WormBaseParasite"/>
        </authorList>
    </citation>
    <scope>IDENTIFICATION</scope>
</reference>
<comment type="similarity">
    <text evidence="2 5">Belongs to the 1-acyl-sn-glycerol-3-phosphate acyltransferase family.</text>
</comment>
<organism evidence="8">
    <name type="scientific">Mesocestoides corti</name>
    <name type="common">Flatworm</name>
    <dbReference type="NCBI Taxonomy" id="53468"/>
    <lineage>
        <taxon>Eukaryota</taxon>
        <taxon>Metazoa</taxon>
        <taxon>Spiralia</taxon>
        <taxon>Lophotrochozoa</taxon>
        <taxon>Platyhelminthes</taxon>
        <taxon>Cestoda</taxon>
        <taxon>Eucestoda</taxon>
        <taxon>Cyclophyllidea</taxon>
        <taxon>Mesocestoididae</taxon>
        <taxon>Mesocestoides</taxon>
    </lineage>
</organism>
<protein>
    <recommendedName>
        <fullName evidence="5">1-acyl-sn-glycerol-3-phosphate acyltransferase</fullName>
        <ecNumber evidence="5">2.3.1.51</ecNumber>
    </recommendedName>
</protein>
<dbReference type="AlphaFoldDB" id="A0A5K3FTP3"/>
<comment type="catalytic activity">
    <reaction evidence="5">
        <text>a 1-acyl-sn-glycero-3-phosphate + an acyl-CoA = a 1,2-diacyl-sn-glycero-3-phosphate + CoA</text>
        <dbReference type="Rhea" id="RHEA:19709"/>
        <dbReference type="ChEBI" id="CHEBI:57287"/>
        <dbReference type="ChEBI" id="CHEBI:57970"/>
        <dbReference type="ChEBI" id="CHEBI:58342"/>
        <dbReference type="ChEBI" id="CHEBI:58608"/>
        <dbReference type="EC" id="2.3.1.51"/>
    </reaction>
</comment>
<keyword evidence="5" id="KW-1208">Phospholipid metabolism</keyword>
<dbReference type="InterPro" id="IPR002123">
    <property type="entry name" value="Plipid/glycerol_acylTrfase"/>
</dbReference>
<dbReference type="CDD" id="cd07989">
    <property type="entry name" value="LPLAT_AGPAT-like"/>
    <property type="match status" value="1"/>
</dbReference>
<comment type="pathway">
    <text evidence="1">Phospholipid metabolism; CDP-diacylglycerol biosynthesis; CDP-diacylglycerol from sn-glycerol 3-phosphate: step 2/3.</text>
</comment>
<dbReference type="Pfam" id="PF01553">
    <property type="entry name" value="Acyltransferase"/>
    <property type="match status" value="1"/>
</dbReference>
<dbReference type="EC" id="2.3.1.51" evidence="5"/>
<evidence type="ECO:0000256" key="6">
    <source>
        <dbReference type="SAM" id="Phobius"/>
    </source>
</evidence>
<keyword evidence="4 5" id="KW-0012">Acyltransferase</keyword>
<dbReference type="SUPFAM" id="SSF69593">
    <property type="entry name" value="Glycerol-3-phosphate (1)-acyltransferase"/>
    <property type="match status" value="1"/>
</dbReference>
<evidence type="ECO:0000256" key="1">
    <source>
        <dbReference type="ARBA" id="ARBA00004728"/>
    </source>
</evidence>
<dbReference type="InterPro" id="IPR004552">
    <property type="entry name" value="AGP_acyltrans"/>
</dbReference>
<comment type="domain">
    <text evidence="5">The HXXXXD motif is essential for acyltransferase activity and may constitute the binding site for the phosphate moiety of the glycerol-3-phosphate.</text>
</comment>
<accession>A0A5K3FTP3</accession>
<keyword evidence="3 5" id="KW-0808">Transferase</keyword>
<sequence>MASSVFDVVLREVQFWFKLIASLCILLVGASYYCIKFTFTGRNFCNSFNTILLWQSIARIIGMRHHVHGIGNRIRDRPCVLVVNHQSALDIPALIPVWPKRSTFVAKRSIVLYASFGLLVWFLKAILIDRSNRDGSIHKLKDLAKIIQNEKVSVIIFPEGTRGDGKSGLLPFKKGAFHLAIEAQVPIQPVVIAPYSGLDISKRLAIGGVCDIFVLPSVSTSGLTASDANSLADRVRKDMSNVYLSSLSREFDEASS</sequence>
<evidence type="ECO:0000313" key="8">
    <source>
        <dbReference type="WBParaSite" id="MCU_010479-RB"/>
    </source>
</evidence>
<keyword evidence="5" id="KW-0594">Phospholipid biosynthesis</keyword>
<proteinExistence type="inferred from homology"/>
<dbReference type="PANTHER" id="PTHR10434">
    <property type="entry name" value="1-ACYL-SN-GLYCEROL-3-PHOSPHATE ACYLTRANSFERASE"/>
    <property type="match status" value="1"/>
</dbReference>
<evidence type="ECO:0000259" key="7">
    <source>
        <dbReference type="SMART" id="SM00563"/>
    </source>
</evidence>
<feature type="transmembrane region" description="Helical" evidence="6">
    <location>
        <begin position="110"/>
        <end position="128"/>
    </location>
</feature>
<dbReference type="GO" id="GO:0016020">
    <property type="term" value="C:membrane"/>
    <property type="evidence" value="ECO:0007669"/>
    <property type="project" value="InterPro"/>
</dbReference>
<dbReference type="GO" id="GO:0005783">
    <property type="term" value="C:endoplasmic reticulum"/>
    <property type="evidence" value="ECO:0007669"/>
    <property type="project" value="TreeGrafter"/>
</dbReference>
<keyword evidence="6" id="KW-0472">Membrane</keyword>